<gene>
    <name evidence="1" type="ORF">LF1_30670</name>
</gene>
<keyword evidence="2" id="KW-1185">Reference proteome</keyword>
<accession>A0A5B1CH50</accession>
<name>A0A5B1CH50_9BACT</name>
<proteinExistence type="predicted"/>
<evidence type="ECO:0000313" key="1">
    <source>
        <dbReference type="EMBL" id="KAA1260527.1"/>
    </source>
</evidence>
<dbReference type="Proteomes" id="UP000322699">
    <property type="component" value="Unassembled WGS sequence"/>
</dbReference>
<evidence type="ECO:0000313" key="2">
    <source>
        <dbReference type="Proteomes" id="UP000322699"/>
    </source>
</evidence>
<organism evidence="1 2">
    <name type="scientific">Rubripirellula obstinata</name>
    <dbReference type="NCBI Taxonomy" id="406547"/>
    <lineage>
        <taxon>Bacteria</taxon>
        <taxon>Pseudomonadati</taxon>
        <taxon>Planctomycetota</taxon>
        <taxon>Planctomycetia</taxon>
        <taxon>Pirellulales</taxon>
        <taxon>Pirellulaceae</taxon>
        <taxon>Rubripirellula</taxon>
    </lineage>
</organism>
<reference evidence="1 2" key="1">
    <citation type="submission" date="2019-08" db="EMBL/GenBank/DDBJ databases">
        <title>Deep-cultivation of Planctomycetes and their phenomic and genomic characterization uncovers novel biology.</title>
        <authorList>
            <person name="Wiegand S."/>
            <person name="Jogler M."/>
            <person name="Boedeker C."/>
            <person name="Pinto D."/>
            <person name="Vollmers J."/>
            <person name="Rivas-Marin E."/>
            <person name="Kohn T."/>
            <person name="Peeters S.H."/>
            <person name="Heuer A."/>
            <person name="Rast P."/>
            <person name="Oberbeckmann S."/>
            <person name="Bunk B."/>
            <person name="Jeske O."/>
            <person name="Meyerdierks A."/>
            <person name="Storesund J.E."/>
            <person name="Kallscheuer N."/>
            <person name="Luecker S."/>
            <person name="Lage O.M."/>
            <person name="Pohl T."/>
            <person name="Merkel B.J."/>
            <person name="Hornburger P."/>
            <person name="Mueller R.-W."/>
            <person name="Bruemmer F."/>
            <person name="Labrenz M."/>
            <person name="Spormann A.M."/>
            <person name="Op Den Camp H."/>
            <person name="Overmann J."/>
            <person name="Amann R."/>
            <person name="Jetten M.S.M."/>
            <person name="Mascher T."/>
            <person name="Medema M.H."/>
            <person name="Devos D.P."/>
            <person name="Kaster A.-K."/>
            <person name="Ovreas L."/>
            <person name="Rohde M."/>
            <person name="Galperin M.Y."/>
            <person name="Jogler C."/>
        </authorList>
    </citation>
    <scope>NUCLEOTIDE SEQUENCE [LARGE SCALE GENOMIC DNA]</scope>
    <source>
        <strain evidence="1 2">LF1</strain>
    </source>
</reference>
<dbReference type="EMBL" id="VRLW01000001">
    <property type="protein sequence ID" value="KAA1260527.1"/>
    <property type="molecule type" value="Genomic_DNA"/>
</dbReference>
<sequence length="37" mass="4209">MVRGRDSRPGIHHNIVLPLHRFAQLSISYRLTALLGI</sequence>
<dbReference type="AlphaFoldDB" id="A0A5B1CH50"/>
<comment type="caution">
    <text evidence="1">The sequence shown here is derived from an EMBL/GenBank/DDBJ whole genome shotgun (WGS) entry which is preliminary data.</text>
</comment>
<protein>
    <submittedName>
        <fullName evidence="1">Uncharacterized protein</fullName>
    </submittedName>
</protein>